<feature type="transmembrane region" description="Helical" evidence="1">
    <location>
        <begin position="33"/>
        <end position="55"/>
    </location>
</feature>
<comment type="caution">
    <text evidence="2">The sequence shown here is derived from an EMBL/GenBank/DDBJ whole genome shotgun (WGS) entry which is preliminary data.</text>
</comment>
<keyword evidence="1" id="KW-1133">Transmembrane helix</keyword>
<keyword evidence="1" id="KW-0472">Membrane</keyword>
<dbReference type="Proteomes" id="UP000265703">
    <property type="component" value="Unassembled WGS sequence"/>
</dbReference>
<keyword evidence="1" id="KW-0812">Transmembrane</keyword>
<evidence type="ECO:0000313" key="3">
    <source>
        <dbReference type="Proteomes" id="UP000265703"/>
    </source>
</evidence>
<protein>
    <submittedName>
        <fullName evidence="2">Uncharacterized protein</fullName>
    </submittedName>
</protein>
<organism evidence="2 3">
    <name type="scientific">Glomus cerebriforme</name>
    <dbReference type="NCBI Taxonomy" id="658196"/>
    <lineage>
        <taxon>Eukaryota</taxon>
        <taxon>Fungi</taxon>
        <taxon>Fungi incertae sedis</taxon>
        <taxon>Mucoromycota</taxon>
        <taxon>Glomeromycotina</taxon>
        <taxon>Glomeromycetes</taxon>
        <taxon>Glomerales</taxon>
        <taxon>Glomeraceae</taxon>
        <taxon>Glomus</taxon>
    </lineage>
</organism>
<sequence length="71" mass="8504">MFSFVSLFFSSISAFSLHPLFQTFFPQLKDWHLFLSFFIYISICSFHLSLVLSILENILLLPFDFFLICYY</sequence>
<dbReference type="AlphaFoldDB" id="A0A397T718"/>
<gene>
    <name evidence="2" type="ORF">C1645_760896</name>
</gene>
<name>A0A397T718_9GLOM</name>
<dbReference type="EMBL" id="QKYT01000090">
    <property type="protein sequence ID" value="RIA94090.1"/>
    <property type="molecule type" value="Genomic_DNA"/>
</dbReference>
<accession>A0A397T718</accession>
<proteinExistence type="predicted"/>
<reference evidence="2 3" key="1">
    <citation type="submission" date="2018-06" db="EMBL/GenBank/DDBJ databases">
        <title>Comparative genomics reveals the genomic features of Rhizophagus irregularis, R. cerebriforme, R. diaphanum and Gigaspora rosea, and their symbiotic lifestyle signature.</title>
        <authorList>
            <person name="Morin E."/>
            <person name="San Clemente H."/>
            <person name="Chen E.C.H."/>
            <person name="De La Providencia I."/>
            <person name="Hainaut M."/>
            <person name="Kuo A."/>
            <person name="Kohler A."/>
            <person name="Murat C."/>
            <person name="Tang N."/>
            <person name="Roy S."/>
            <person name="Loubradou J."/>
            <person name="Henrissat B."/>
            <person name="Grigoriev I.V."/>
            <person name="Corradi N."/>
            <person name="Roux C."/>
            <person name="Martin F.M."/>
        </authorList>
    </citation>
    <scope>NUCLEOTIDE SEQUENCE [LARGE SCALE GENOMIC DNA]</scope>
    <source>
        <strain evidence="2 3">DAOM 227022</strain>
    </source>
</reference>
<keyword evidence="3" id="KW-1185">Reference proteome</keyword>
<evidence type="ECO:0000256" key="1">
    <source>
        <dbReference type="SAM" id="Phobius"/>
    </source>
</evidence>
<evidence type="ECO:0000313" key="2">
    <source>
        <dbReference type="EMBL" id="RIA94090.1"/>
    </source>
</evidence>